<comment type="caution">
    <text evidence="2">The sequence shown here is derived from an EMBL/GenBank/DDBJ whole genome shotgun (WGS) entry which is preliminary data.</text>
</comment>
<reference evidence="2 3" key="1">
    <citation type="submission" date="2019-03" db="EMBL/GenBank/DDBJ databases">
        <title>Bradyrhizobium strains diversity isolated from Chamaecrista fasciculata.</title>
        <authorList>
            <person name="Urquiaga M.C.O."/>
            <person name="Hungria M."/>
            <person name="Delamuta J.R.M."/>
        </authorList>
    </citation>
    <scope>NUCLEOTIDE SEQUENCE [LARGE SCALE GENOMIC DNA]</scope>
    <source>
        <strain evidence="2 3">CNPSo 3424</strain>
    </source>
</reference>
<dbReference type="GO" id="GO:0008168">
    <property type="term" value="F:methyltransferase activity"/>
    <property type="evidence" value="ECO:0007669"/>
    <property type="project" value="UniProtKB-KW"/>
</dbReference>
<proteinExistence type="predicted"/>
<evidence type="ECO:0000313" key="2">
    <source>
        <dbReference type="EMBL" id="TFV34847.1"/>
    </source>
</evidence>
<dbReference type="Pfam" id="PF08242">
    <property type="entry name" value="Methyltransf_12"/>
    <property type="match status" value="1"/>
</dbReference>
<accession>A0A4Y9KWK3</accession>
<evidence type="ECO:0000313" key="3">
    <source>
        <dbReference type="Proteomes" id="UP000298225"/>
    </source>
</evidence>
<dbReference type="RefSeq" id="WP_135171123.1">
    <property type="nucleotide sequence ID" value="NZ_SPQU01000018.1"/>
</dbReference>
<dbReference type="InterPro" id="IPR029063">
    <property type="entry name" value="SAM-dependent_MTases_sf"/>
</dbReference>
<dbReference type="Proteomes" id="UP000298225">
    <property type="component" value="Unassembled WGS sequence"/>
</dbReference>
<keyword evidence="2" id="KW-0808">Transferase</keyword>
<sequence>MNSVGKSVLSSPAAFFEWCLHSVDQEKIPFRANYPQYFSSSAPYLWRAYDRRLSDVIALVRPGLRVLEIGCGIGSDLHWLALRGADVIGIDVKSEWTEAARELTRHVRDKIRPVTVRIERINLLDLPSAQYDLIYMKDTFHHLEPRDQIVAKIASLLAPGGRIVIVEPNAWNPAIQYKMFRIRGFNTIIDKIDKATGERFIYGNERLVTGGAIASAFARHGIKGSARLFRLLPTALASNSFFVKVANLLERLRIEALLVPACIHSVYTGTKS</sequence>
<dbReference type="SUPFAM" id="SSF53335">
    <property type="entry name" value="S-adenosyl-L-methionine-dependent methyltransferases"/>
    <property type="match status" value="1"/>
</dbReference>
<dbReference type="InterPro" id="IPR013217">
    <property type="entry name" value="Methyltransf_12"/>
</dbReference>
<feature type="domain" description="Methyltransferase type 12" evidence="1">
    <location>
        <begin position="67"/>
        <end position="163"/>
    </location>
</feature>
<name>A0A4Y9KWK3_9BRAD</name>
<dbReference type="EMBL" id="SPQU01000018">
    <property type="protein sequence ID" value="TFV34847.1"/>
    <property type="molecule type" value="Genomic_DNA"/>
</dbReference>
<gene>
    <name evidence="2" type="ORF">E4K66_29965</name>
</gene>
<dbReference type="CDD" id="cd02440">
    <property type="entry name" value="AdoMet_MTases"/>
    <property type="match status" value="1"/>
</dbReference>
<protein>
    <submittedName>
        <fullName evidence="2">Class I SAM-dependent methyltransferase</fullName>
    </submittedName>
</protein>
<evidence type="ECO:0000259" key="1">
    <source>
        <dbReference type="Pfam" id="PF08242"/>
    </source>
</evidence>
<dbReference type="GO" id="GO:0032259">
    <property type="term" value="P:methylation"/>
    <property type="evidence" value="ECO:0007669"/>
    <property type="project" value="UniProtKB-KW"/>
</dbReference>
<dbReference type="OrthoDB" id="9791837at2"/>
<organism evidence="2 3">
    <name type="scientific">Bradyrhizobium frederickii</name>
    <dbReference type="NCBI Taxonomy" id="2560054"/>
    <lineage>
        <taxon>Bacteria</taxon>
        <taxon>Pseudomonadati</taxon>
        <taxon>Pseudomonadota</taxon>
        <taxon>Alphaproteobacteria</taxon>
        <taxon>Hyphomicrobiales</taxon>
        <taxon>Nitrobacteraceae</taxon>
        <taxon>Bradyrhizobium</taxon>
    </lineage>
</organism>
<dbReference type="AlphaFoldDB" id="A0A4Y9KWK3"/>
<dbReference type="PANTHER" id="PTHR43861">
    <property type="entry name" value="TRANS-ACONITATE 2-METHYLTRANSFERASE-RELATED"/>
    <property type="match status" value="1"/>
</dbReference>
<dbReference type="Gene3D" id="3.40.50.150">
    <property type="entry name" value="Vaccinia Virus protein VP39"/>
    <property type="match status" value="1"/>
</dbReference>
<keyword evidence="3" id="KW-1185">Reference proteome</keyword>
<keyword evidence="2" id="KW-0489">Methyltransferase</keyword>